<gene>
    <name evidence="1" type="primary">anmK</name>
    <name evidence="2" type="ORF">CEK71_11105</name>
</gene>
<reference evidence="2 3" key="1">
    <citation type="submission" date="2017-06" db="EMBL/GenBank/DDBJ databases">
        <title>Genome Sequencing of the methanotroph Methylovulum psychrotolerants str. HV10-M2 isolated from a high-altitude environment.</title>
        <authorList>
            <person name="Mateos-Rivera A."/>
        </authorList>
    </citation>
    <scope>NUCLEOTIDE SEQUENCE [LARGE SCALE GENOMIC DNA]</scope>
    <source>
        <strain evidence="2 3">HV10_M2</strain>
    </source>
</reference>
<feature type="binding site" evidence="1">
    <location>
        <begin position="11"/>
        <end position="18"/>
    </location>
    <ligand>
        <name>ATP</name>
        <dbReference type="ChEBI" id="CHEBI:30616"/>
    </ligand>
</feature>
<comment type="pathway">
    <text evidence="1">Cell wall biogenesis; peptidoglycan recycling.</text>
</comment>
<sequence>MPDYYIGLISGTSIDGIDAALVDFSGNHSRLVEFEYQPFPAALKAAIAAISAADAAVPLKTYGALDRQLGGLFAETVNALLAKARLPAAAITAIGSHGQTVYHAPNGDYPFTLQIGDPNVIAERTGITTIADFRRRDLAVNGQGAPLVPAFHQAVFSVPGEPRCIINIGGIGNITLLPGNNHDPVIGFDTGPGNGLMDEWIEHHQGQRYDQNGAWARTGHIQPDWLAALSTDPYFRLPPPKSTGREYFSLAWLEQSVDPTGYRPEDIQASLCQLTAQTLADAIQHYAPATRQAIVCGGGAHNSYLLELLAQQLPCPVQSSAAFGIHPDHVEAMAFAWLARQTQLRLPGNLKEVTGADKAVVLGGIYPAC</sequence>
<comment type="function">
    <text evidence="1">Catalyzes the specific phosphorylation of 1,6-anhydro-N-acetylmuramic acid (anhMurNAc) with the simultaneous cleavage of the 1,6-anhydro ring, generating MurNAc-6-P. Is required for the utilization of anhMurNAc either imported from the medium or derived from its own cell wall murein, and thus plays a role in cell wall recycling.</text>
</comment>
<comment type="similarity">
    <text evidence="1">Belongs to the anhydro-N-acetylmuramic acid kinase family.</text>
</comment>
<dbReference type="SUPFAM" id="SSF53067">
    <property type="entry name" value="Actin-like ATPase domain"/>
    <property type="match status" value="1"/>
</dbReference>
<dbReference type="Proteomes" id="UP000197019">
    <property type="component" value="Chromosome"/>
</dbReference>
<dbReference type="CDD" id="cd24050">
    <property type="entry name" value="ASKHA_NBD_ANMK"/>
    <property type="match status" value="1"/>
</dbReference>
<dbReference type="GO" id="GO:0009254">
    <property type="term" value="P:peptidoglycan turnover"/>
    <property type="evidence" value="ECO:0007669"/>
    <property type="project" value="UniProtKB-UniRule"/>
</dbReference>
<comment type="pathway">
    <text evidence="1">Amino-sugar metabolism; 1,6-anhydro-N-acetylmuramate degradation.</text>
</comment>
<dbReference type="NCBIfam" id="NF007139">
    <property type="entry name" value="PRK09585.1-3"/>
    <property type="match status" value="1"/>
</dbReference>
<dbReference type="HAMAP" id="MF_01270">
    <property type="entry name" value="AnhMurNAc_kinase"/>
    <property type="match status" value="1"/>
</dbReference>
<protein>
    <recommendedName>
        <fullName evidence="1">Anhydro-N-acetylmuramic acid kinase</fullName>
        <ecNumber evidence="1">2.7.1.170</ecNumber>
    </recommendedName>
    <alternativeName>
        <fullName evidence="1">AnhMurNAc kinase</fullName>
    </alternativeName>
</protein>
<dbReference type="PANTHER" id="PTHR30605">
    <property type="entry name" value="ANHYDRO-N-ACETYLMURAMIC ACID KINASE"/>
    <property type="match status" value="1"/>
</dbReference>
<dbReference type="EC" id="2.7.1.170" evidence="1"/>
<dbReference type="NCBIfam" id="NF007148">
    <property type="entry name" value="PRK09585.3-2"/>
    <property type="match status" value="1"/>
</dbReference>
<proteinExistence type="inferred from homology"/>
<keyword evidence="1" id="KW-0067">ATP-binding</keyword>
<comment type="catalytic activity">
    <reaction evidence="1">
        <text>1,6-anhydro-N-acetyl-beta-muramate + ATP + H2O = N-acetyl-D-muramate 6-phosphate + ADP + H(+)</text>
        <dbReference type="Rhea" id="RHEA:24952"/>
        <dbReference type="ChEBI" id="CHEBI:15377"/>
        <dbReference type="ChEBI" id="CHEBI:15378"/>
        <dbReference type="ChEBI" id="CHEBI:30616"/>
        <dbReference type="ChEBI" id="CHEBI:58690"/>
        <dbReference type="ChEBI" id="CHEBI:58722"/>
        <dbReference type="ChEBI" id="CHEBI:456216"/>
        <dbReference type="EC" id="2.7.1.170"/>
    </reaction>
</comment>
<dbReference type="EMBL" id="CP022129">
    <property type="protein sequence ID" value="ASF46575.1"/>
    <property type="molecule type" value="Genomic_DNA"/>
</dbReference>
<dbReference type="GO" id="GO:0016773">
    <property type="term" value="F:phosphotransferase activity, alcohol group as acceptor"/>
    <property type="evidence" value="ECO:0007669"/>
    <property type="project" value="UniProtKB-UniRule"/>
</dbReference>
<keyword evidence="1" id="KW-0119">Carbohydrate metabolism</keyword>
<name>A0A1Z4BZ68_9GAMM</name>
<dbReference type="Pfam" id="PF03702">
    <property type="entry name" value="AnmK"/>
    <property type="match status" value="1"/>
</dbReference>
<dbReference type="GO" id="GO:0005524">
    <property type="term" value="F:ATP binding"/>
    <property type="evidence" value="ECO:0007669"/>
    <property type="project" value="UniProtKB-UniRule"/>
</dbReference>
<evidence type="ECO:0000313" key="3">
    <source>
        <dbReference type="Proteomes" id="UP000197019"/>
    </source>
</evidence>
<dbReference type="Gene3D" id="3.30.420.40">
    <property type="match status" value="2"/>
</dbReference>
<dbReference type="UniPathway" id="UPA00544"/>
<keyword evidence="1" id="KW-0808">Transferase</keyword>
<dbReference type="GO" id="GO:0016301">
    <property type="term" value="F:kinase activity"/>
    <property type="evidence" value="ECO:0007669"/>
    <property type="project" value="UniProtKB-KW"/>
</dbReference>
<dbReference type="GO" id="GO:0006040">
    <property type="term" value="P:amino sugar metabolic process"/>
    <property type="evidence" value="ECO:0007669"/>
    <property type="project" value="InterPro"/>
</dbReference>
<dbReference type="UniPathway" id="UPA00343"/>
<accession>A0A1Z4BZ68</accession>
<keyword evidence="3" id="KW-1185">Reference proteome</keyword>
<dbReference type="InterPro" id="IPR005338">
    <property type="entry name" value="Anhydro_N_Ac-Mur_kinase"/>
</dbReference>
<evidence type="ECO:0000313" key="2">
    <source>
        <dbReference type="EMBL" id="ASF46575.1"/>
    </source>
</evidence>
<organism evidence="2 3">
    <name type="scientific">Methylovulum psychrotolerans</name>
    <dbReference type="NCBI Taxonomy" id="1704499"/>
    <lineage>
        <taxon>Bacteria</taxon>
        <taxon>Pseudomonadati</taxon>
        <taxon>Pseudomonadota</taxon>
        <taxon>Gammaproteobacteria</taxon>
        <taxon>Methylococcales</taxon>
        <taxon>Methylococcaceae</taxon>
        <taxon>Methylovulum</taxon>
    </lineage>
</organism>
<dbReference type="RefSeq" id="WP_088619447.1">
    <property type="nucleotide sequence ID" value="NZ_CP022129.1"/>
</dbReference>
<dbReference type="OrthoDB" id="9763949at2"/>
<dbReference type="PANTHER" id="PTHR30605:SF0">
    <property type="entry name" value="ANHYDRO-N-ACETYLMURAMIC ACID KINASE"/>
    <property type="match status" value="1"/>
</dbReference>
<keyword evidence="1" id="KW-0547">Nucleotide-binding</keyword>
<evidence type="ECO:0000256" key="1">
    <source>
        <dbReference type="HAMAP-Rule" id="MF_01270"/>
    </source>
</evidence>
<keyword evidence="1 2" id="KW-0418">Kinase</keyword>
<dbReference type="AlphaFoldDB" id="A0A1Z4BZ68"/>
<dbReference type="InterPro" id="IPR043129">
    <property type="entry name" value="ATPase_NBD"/>
</dbReference>
<dbReference type="GO" id="GO:0097175">
    <property type="term" value="P:1,6-anhydro-N-acetyl-beta-muramic acid catabolic process"/>
    <property type="evidence" value="ECO:0007669"/>
    <property type="project" value="UniProtKB-UniRule"/>
</dbReference>
<dbReference type="KEGG" id="mpsy:CEK71_11105"/>